<organism evidence="1 2">
    <name type="scientific">Vespula vulgaris</name>
    <name type="common">Yellow jacket</name>
    <name type="synonym">Wasp</name>
    <dbReference type="NCBI Taxonomy" id="7454"/>
    <lineage>
        <taxon>Eukaryota</taxon>
        <taxon>Metazoa</taxon>
        <taxon>Ecdysozoa</taxon>
        <taxon>Arthropoda</taxon>
        <taxon>Hexapoda</taxon>
        <taxon>Insecta</taxon>
        <taxon>Pterygota</taxon>
        <taxon>Neoptera</taxon>
        <taxon>Endopterygota</taxon>
        <taxon>Hymenoptera</taxon>
        <taxon>Apocrita</taxon>
        <taxon>Aculeata</taxon>
        <taxon>Vespoidea</taxon>
        <taxon>Vespidae</taxon>
        <taxon>Vespinae</taxon>
        <taxon>Vespula</taxon>
    </lineage>
</organism>
<evidence type="ECO:0000313" key="1">
    <source>
        <dbReference type="EMBL" id="KAF7381586.1"/>
    </source>
</evidence>
<dbReference type="InterPro" id="IPR036397">
    <property type="entry name" value="RNaseH_sf"/>
</dbReference>
<reference evidence="1" key="1">
    <citation type="journal article" date="2020" name="G3 (Bethesda)">
        <title>High-Quality Assemblies for Three Invasive Social Wasps from the &lt;i&gt;Vespula&lt;/i&gt; Genus.</title>
        <authorList>
            <person name="Harrop T.W.R."/>
            <person name="Guhlin J."/>
            <person name="McLaughlin G.M."/>
            <person name="Permina E."/>
            <person name="Stockwell P."/>
            <person name="Gilligan J."/>
            <person name="Le Lec M.F."/>
            <person name="Gruber M.A.M."/>
            <person name="Quinn O."/>
            <person name="Lovegrove M."/>
            <person name="Duncan E.J."/>
            <person name="Remnant E.J."/>
            <person name="Van Eeckhoven J."/>
            <person name="Graham B."/>
            <person name="Knapp R.A."/>
            <person name="Langford K.W."/>
            <person name="Kronenberg Z."/>
            <person name="Press M.O."/>
            <person name="Eacker S.M."/>
            <person name="Wilson-Rankin E.E."/>
            <person name="Purcell J."/>
            <person name="Lester P.J."/>
            <person name="Dearden P.K."/>
        </authorList>
    </citation>
    <scope>NUCLEOTIDE SEQUENCE</scope>
    <source>
        <strain evidence="1">Marl-1</strain>
    </source>
</reference>
<accession>A0A834J9R3</accession>
<dbReference type="EMBL" id="JACSEA010000020">
    <property type="protein sequence ID" value="KAF7381586.1"/>
    <property type="molecule type" value="Genomic_DNA"/>
</dbReference>
<evidence type="ECO:0000313" key="2">
    <source>
        <dbReference type="Proteomes" id="UP000614350"/>
    </source>
</evidence>
<dbReference type="Gene3D" id="3.30.420.10">
    <property type="entry name" value="Ribonuclease H-like superfamily/Ribonuclease H"/>
    <property type="match status" value="1"/>
</dbReference>
<sequence>MIKQNSKIFENLTKIVEHLENNLDIDISFSTVHNFMESQGDESKFNIFGSDRYGTIEEKTRRTRKITTYIVKHGGGSVLVWGWMSAVGVGSLKSIHGLVNHKVYIDILKCTLTSSVEKMGIKNNFIFMQNNDPKHIR</sequence>
<keyword evidence="2" id="KW-1185">Reference proteome</keyword>
<gene>
    <name evidence="1" type="ORF">HZH66_013980</name>
</gene>
<comment type="caution">
    <text evidence="1">The sequence shown here is derived from an EMBL/GenBank/DDBJ whole genome shotgun (WGS) entry which is preliminary data.</text>
</comment>
<dbReference type="AlphaFoldDB" id="A0A834J9R3"/>
<proteinExistence type="predicted"/>
<protein>
    <recommendedName>
        <fullName evidence="3">Transposase</fullName>
    </recommendedName>
</protein>
<evidence type="ECO:0008006" key="3">
    <source>
        <dbReference type="Google" id="ProtNLM"/>
    </source>
</evidence>
<dbReference type="Proteomes" id="UP000614350">
    <property type="component" value="Unassembled WGS sequence"/>
</dbReference>
<dbReference type="GO" id="GO:0003676">
    <property type="term" value="F:nucleic acid binding"/>
    <property type="evidence" value="ECO:0007669"/>
    <property type="project" value="InterPro"/>
</dbReference>
<name>A0A834J9R3_VESVU</name>